<dbReference type="InterPro" id="IPR036388">
    <property type="entry name" value="WH-like_DNA-bd_sf"/>
</dbReference>
<keyword evidence="4" id="KW-0963">Cytoplasm</keyword>
<dbReference type="Gene3D" id="1.10.10.10">
    <property type="entry name" value="Winged helix-like DNA-binding domain superfamily/Winged helix DNA-binding domain"/>
    <property type="match status" value="1"/>
</dbReference>
<keyword evidence="5" id="KW-0433">Leucine-rich repeat</keyword>
<dbReference type="CDD" id="cd04371">
    <property type="entry name" value="DEP"/>
    <property type="match status" value="1"/>
</dbReference>
<evidence type="ECO:0000256" key="6">
    <source>
        <dbReference type="ARBA" id="ARBA00022737"/>
    </source>
</evidence>
<reference evidence="9" key="1">
    <citation type="submission" date="2025-08" db="UniProtKB">
        <authorList>
            <consortium name="RefSeq"/>
        </authorList>
    </citation>
    <scope>IDENTIFICATION</scope>
</reference>
<dbReference type="SUPFAM" id="SSF52058">
    <property type="entry name" value="L domain-like"/>
    <property type="match status" value="1"/>
</dbReference>
<dbReference type="Proteomes" id="UP001652625">
    <property type="component" value="Chromosome 11"/>
</dbReference>
<dbReference type="Pfam" id="PF23142">
    <property type="entry name" value="PH_PLEKHM2"/>
    <property type="match status" value="1"/>
</dbReference>
<dbReference type="InterPro" id="IPR031782">
    <property type="entry name" value="LIP1_N"/>
</dbReference>
<dbReference type="InterPro" id="IPR057288">
    <property type="entry name" value="PH_PLEKHM2"/>
</dbReference>
<dbReference type="Pfam" id="PF15904">
    <property type="entry name" value="LIP1"/>
    <property type="match status" value="1"/>
</dbReference>
<comment type="similarity">
    <text evidence="2">Belongs to the STK11IP family.</text>
</comment>
<evidence type="ECO:0000256" key="5">
    <source>
        <dbReference type="ARBA" id="ARBA00022614"/>
    </source>
</evidence>
<feature type="domain" description="DEP" evidence="7">
    <location>
        <begin position="936"/>
        <end position="1017"/>
    </location>
</feature>
<keyword evidence="6" id="KW-0677">Repeat</keyword>
<dbReference type="InterPro" id="IPR001611">
    <property type="entry name" value="Leu-rich_rpt"/>
</dbReference>
<sequence length="1182" mass="135806">MKFLQRCMPKTPDNQDVLVINQLYDLLQNHGDNILSGCSKLSLTAPILSLLNDLFLKLTRGTNQPEFQDLHSKENKILFIFDFFQKVRSLKLLPGVVNSSYPPLDICHFKLVEVLEIHKIPISSIKNLSLIRRQLKSLTCFKTADTIHNVICQFGSTKELLQIPFLTELDLSCNKITNINDDAMKYLPSLEKLNLSYNNLQIANSEELSTLSHLDLSFNTIISIPIFSEKVSEKLTHLYLKNNQLSSLKGVQCFIFLKELDVSFNCLLEFNELEHISYLEKLVTVSLKGNPISFDARYRATVIGNLSPVRRRCLICLDGIKLDLDELSTLGKDVKPKPLLLPCFPEALSNIQSSNKSCKVRHASIKDSNTSLSKIHGSFDRVSTLSSTSAKFSGVNNIIAKEEEKQKLKAAISSRKYSSSNSVIWDTNIVVLNNKEPKNEYVTQCIDTETSEDLSSSKLIEDVINRNEPMMSLSATEMHLNKQEENTDELNCLPFDFNDRENAECESEFAYLVKKKLFTPETDLTPDVDSTENLEYLFIYFHQFYLIEKSDNGTFRNRLDLNYLSKVDSNPETLTAKMTFDLFRVDWKYREYVFEHIDHLDAFVMHVNPFVARNCQKKISDMIHCVCLKCGAAFLTKTNKSNNCNECGSSMIIEVDNNEKRESKYSQRNDENNLNSNSATDCAVINYNATAEHRTYHFNLSQSLPCCKQLEEKNFVTLRHATSYPSLSNKNNNNEFNNQTNTAFLSQEALIEKKLSEPRFISTTEQDSLYIDNIFRCDHRLKLFLSINVYRHEEEEFVCQLQCECVLNTKSEMFDCFFNVSSTSIYVFAILDKTSLSPEQSLKKFVSCDIPKVMLVAPCYNYQGFVVELAKPSLRLKFLTGDSRKTFNLLATLEVEFSKFSSTTIYSPVHHPRTAANIRLQIFGLAESLLEKADRLYTQLSLYSMPKLLQSRKYHLRMHYNCFIASEFLDWLCLHKEAPSRKEALFLCNQLLHDGHIIHISKQTVFKDDSEWYQFTQFTDESSNSMQPSKSDGDLFGDSSWISDGINEDVKIYMFADVALNSEDFTLLRQTVVGTLSHIFVVKECHVWPLPRTFLPTAVTNDQFVKKASMRITDIVSLELYDDSACQLSIKFIDEDNEECSWFIYSMSAFECNNLVKFIKTRWQQLFAIDLTCYNQPTFIDI</sequence>
<dbReference type="PROSITE" id="PS50186">
    <property type="entry name" value="DEP"/>
    <property type="match status" value="1"/>
</dbReference>
<gene>
    <name evidence="9" type="primary">LOC101234890</name>
</gene>
<evidence type="ECO:0000256" key="2">
    <source>
        <dbReference type="ARBA" id="ARBA00008771"/>
    </source>
</evidence>
<evidence type="ECO:0000256" key="3">
    <source>
        <dbReference type="ARBA" id="ARBA00020683"/>
    </source>
</evidence>
<dbReference type="InterPro" id="IPR057676">
    <property type="entry name" value="PH_S11IP_C"/>
</dbReference>
<dbReference type="Gene3D" id="3.80.10.10">
    <property type="entry name" value="Ribonuclease Inhibitor"/>
    <property type="match status" value="2"/>
</dbReference>
<accession>A0ABM4CSY1</accession>
<dbReference type="GeneID" id="101234890"/>
<evidence type="ECO:0000259" key="7">
    <source>
        <dbReference type="PROSITE" id="PS50186"/>
    </source>
</evidence>
<dbReference type="SUPFAM" id="SSF46785">
    <property type="entry name" value="Winged helix' DNA-binding domain"/>
    <property type="match status" value="1"/>
</dbReference>
<protein>
    <recommendedName>
        <fullName evidence="3">Serine/threonine-protein kinase 11-interacting protein</fullName>
    </recommendedName>
</protein>
<dbReference type="InterPro" id="IPR032675">
    <property type="entry name" value="LRR_dom_sf"/>
</dbReference>
<dbReference type="Pfam" id="PF25624">
    <property type="entry name" value="PH_S11IP_C"/>
    <property type="match status" value="1"/>
</dbReference>
<dbReference type="SMART" id="SM00049">
    <property type="entry name" value="DEP"/>
    <property type="match status" value="1"/>
</dbReference>
<dbReference type="PANTHER" id="PTHR15454:SF56">
    <property type="entry name" value="PROTEIN PHOSPHATASE 1 REGULATORY SUBUNIT 7-RELATED"/>
    <property type="match status" value="1"/>
</dbReference>
<dbReference type="Pfam" id="PF00610">
    <property type="entry name" value="DEP"/>
    <property type="match status" value="1"/>
</dbReference>
<dbReference type="RefSeq" id="XP_065665022.1">
    <property type="nucleotide sequence ID" value="XM_065808950.1"/>
</dbReference>
<dbReference type="PANTHER" id="PTHR15454">
    <property type="entry name" value="NISCHARIN RELATED"/>
    <property type="match status" value="1"/>
</dbReference>
<dbReference type="PRINTS" id="PR00019">
    <property type="entry name" value="LEURICHRPT"/>
</dbReference>
<keyword evidence="8" id="KW-1185">Reference proteome</keyword>
<organism evidence="8 9">
    <name type="scientific">Hydra vulgaris</name>
    <name type="common">Hydra</name>
    <name type="synonym">Hydra attenuata</name>
    <dbReference type="NCBI Taxonomy" id="6087"/>
    <lineage>
        <taxon>Eukaryota</taxon>
        <taxon>Metazoa</taxon>
        <taxon>Cnidaria</taxon>
        <taxon>Hydrozoa</taxon>
        <taxon>Hydroidolina</taxon>
        <taxon>Anthoathecata</taxon>
        <taxon>Aplanulata</taxon>
        <taxon>Hydridae</taxon>
        <taxon>Hydra</taxon>
    </lineage>
</organism>
<dbReference type="Pfam" id="PF13855">
    <property type="entry name" value="LRR_8"/>
    <property type="match status" value="1"/>
</dbReference>
<evidence type="ECO:0000313" key="8">
    <source>
        <dbReference type="Proteomes" id="UP001652625"/>
    </source>
</evidence>
<evidence type="ECO:0000313" key="9">
    <source>
        <dbReference type="RefSeq" id="XP_065665022.1"/>
    </source>
</evidence>
<proteinExistence type="inferred from homology"/>
<evidence type="ECO:0000256" key="1">
    <source>
        <dbReference type="ARBA" id="ARBA00004496"/>
    </source>
</evidence>
<comment type="subcellular location">
    <subcellularLocation>
        <location evidence="1">Cytoplasm</location>
    </subcellularLocation>
</comment>
<name>A0ABM4CSY1_HYDVU</name>
<dbReference type="PROSITE" id="PS51450">
    <property type="entry name" value="LRR"/>
    <property type="match status" value="4"/>
</dbReference>
<evidence type="ECO:0000256" key="4">
    <source>
        <dbReference type="ARBA" id="ARBA00022490"/>
    </source>
</evidence>
<dbReference type="InterPro" id="IPR036390">
    <property type="entry name" value="WH_DNA-bd_sf"/>
</dbReference>
<dbReference type="InterPro" id="IPR000591">
    <property type="entry name" value="DEP_dom"/>
</dbReference>